<sequence length="53" mass="5883">MKYIFLVVLCWAVGFALPSFTAVIQLIAALLAVGIILVGLRYYIDTRINAVRL</sequence>
<name>A0ABN8F420_9BACT</name>
<proteinExistence type="predicted"/>
<protein>
    <submittedName>
        <fullName evidence="2">Uncharacterized protein</fullName>
    </submittedName>
</protein>
<organism evidence="2 3">
    <name type="scientific">Neolewinella maritima</name>
    <dbReference type="NCBI Taxonomy" id="1383882"/>
    <lineage>
        <taxon>Bacteria</taxon>
        <taxon>Pseudomonadati</taxon>
        <taxon>Bacteroidota</taxon>
        <taxon>Saprospiria</taxon>
        <taxon>Saprospirales</taxon>
        <taxon>Lewinellaceae</taxon>
        <taxon>Neolewinella</taxon>
    </lineage>
</organism>
<dbReference type="EMBL" id="CAKLPZ010000003">
    <property type="protein sequence ID" value="CAH1001700.1"/>
    <property type="molecule type" value="Genomic_DNA"/>
</dbReference>
<dbReference type="Proteomes" id="UP000837803">
    <property type="component" value="Unassembled WGS sequence"/>
</dbReference>
<accession>A0ABN8F420</accession>
<dbReference type="RefSeq" id="WP_238751549.1">
    <property type="nucleotide sequence ID" value="NZ_CAKLPZ010000003.1"/>
</dbReference>
<evidence type="ECO:0000313" key="2">
    <source>
        <dbReference type="EMBL" id="CAH1001700.1"/>
    </source>
</evidence>
<keyword evidence="1" id="KW-0472">Membrane</keyword>
<evidence type="ECO:0000256" key="1">
    <source>
        <dbReference type="SAM" id="Phobius"/>
    </source>
</evidence>
<reference evidence="2" key="1">
    <citation type="submission" date="2021-12" db="EMBL/GenBank/DDBJ databases">
        <authorList>
            <person name="Rodrigo-Torres L."/>
            <person name="Arahal R. D."/>
            <person name="Lucena T."/>
        </authorList>
    </citation>
    <scope>NUCLEOTIDE SEQUENCE</scope>
    <source>
        <strain evidence="2">CECT 8419</strain>
    </source>
</reference>
<keyword evidence="1" id="KW-0812">Transmembrane</keyword>
<evidence type="ECO:0000313" key="3">
    <source>
        <dbReference type="Proteomes" id="UP000837803"/>
    </source>
</evidence>
<keyword evidence="1" id="KW-1133">Transmembrane helix</keyword>
<feature type="transmembrane region" description="Helical" evidence="1">
    <location>
        <begin position="26"/>
        <end position="44"/>
    </location>
</feature>
<comment type="caution">
    <text evidence="2">The sequence shown here is derived from an EMBL/GenBank/DDBJ whole genome shotgun (WGS) entry which is preliminary data.</text>
</comment>
<gene>
    <name evidence="2" type="ORF">LEM8419_02606</name>
</gene>
<keyword evidence="3" id="KW-1185">Reference proteome</keyword>